<dbReference type="GO" id="GO:0006352">
    <property type="term" value="P:DNA-templated transcription initiation"/>
    <property type="evidence" value="ECO:0007669"/>
    <property type="project" value="InterPro"/>
</dbReference>
<dbReference type="NCBIfam" id="TIGR02937">
    <property type="entry name" value="sigma70-ECF"/>
    <property type="match status" value="1"/>
</dbReference>
<reference evidence="9 10" key="1">
    <citation type="submission" date="2019-02" db="EMBL/GenBank/DDBJ databases">
        <title>Deep-cultivation of Planctomycetes and their phenomic and genomic characterization uncovers novel biology.</title>
        <authorList>
            <person name="Wiegand S."/>
            <person name="Jogler M."/>
            <person name="Boedeker C."/>
            <person name="Pinto D."/>
            <person name="Vollmers J."/>
            <person name="Rivas-Marin E."/>
            <person name="Kohn T."/>
            <person name="Peeters S.H."/>
            <person name="Heuer A."/>
            <person name="Rast P."/>
            <person name="Oberbeckmann S."/>
            <person name="Bunk B."/>
            <person name="Jeske O."/>
            <person name="Meyerdierks A."/>
            <person name="Storesund J.E."/>
            <person name="Kallscheuer N."/>
            <person name="Luecker S."/>
            <person name="Lage O.M."/>
            <person name="Pohl T."/>
            <person name="Merkel B.J."/>
            <person name="Hornburger P."/>
            <person name="Mueller R.-W."/>
            <person name="Bruemmer F."/>
            <person name="Labrenz M."/>
            <person name="Spormann A.M."/>
            <person name="Op Den Camp H."/>
            <person name="Overmann J."/>
            <person name="Amann R."/>
            <person name="Jetten M.S.M."/>
            <person name="Mascher T."/>
            <person name="Medema M.H."/>
            <person name="Devos D.P."/>
            <person name="Kaster A.-K."/>
            <person name="Ovreas L."/>
            <person name="Rohde M."/>
            <person name="Galperin M.Y."/>
            <person name="Jogler C."/>
        </authorList>
    </citation>
    <scope>NUCLEOTIDE SEQUENCE [LARGE SCALE GENOMIC DNA]</scope>
    <source>
        <strain evidence="9 10">KOR42</strain>
    </source>
</reference>
<dbReference type="Proteomes" id="UP000317243">
    <property type="component" value="Unassembled WGS sequence"/>
</dbReference>
<comment type="similarity">
    <text evidence="1">Belongs to the sigma-70 factor family.</text>
</comment>
<dbReference type="OrthoDB" id="257668at2"/>
<proteinExistence type="inferred from homology"/>
<comment type="function">
    <text evidence="6">Sigma factors are initiation factors that promote the attachment of RNA polymerase to specific initiation sites and are then released. Sigma-S contributes to the protection against external stress, thus playing a role in cellular fitness and survival.</text>
</comment>
<protein>
    <recommendedName>
        <fullName evidence="2">RNA polymerase sigma factor SigS</fullName>
    </recommendedName>
</protein>
<dbReference type="RefSeq" id="WP_146510480.1">
    <property type="nucleotide sequence ID" value="NZ_SIHI01000006.1"/>
</dbReference>
<dbReference type="InterPro" id="IPR007627">
    <property type="entry name" value="RNA_pol_sigma70_r2"/>
</dbReference>
<dbReference type="PANTHER" id="PTHR43133">
    <property type="entry name" value="RNA POLYMERASE ECF-TYPE SIGMA FACTO"/>
    <property type="match status" value="1"/>
</dbReference>
<dbReference type="EMBL" id="SIHI01000006">
    <property type="protein sequence ID" value="TWT52296.1"/>
    <property type="molecule type" value="Genomic_DNA"/>
</dbReference>
<gene>
    <name evidence="9" type="primary">sigW_7</name>
    <name evidence="9" type="ORF">KOR42_29820</name>
</gene>
<evidence type="ECO:0000256" key="1">
    <source>
        <dbReference type="ARBA" id="ARBA00007788"/>
    </source>
</evidence>
<dbReference type="InterPro" id="IPR014284">
    <property type="entry name" value="RNA_pol_sigma-70_dom"/>
</dbReference>
<organism evidence="9 10">
    <name type="scientific">Thalassoglobus neptunius</name>
    <dbReference type="NCBI Taxonomy" id="1938619"/>
    <lineage>
        <taxon>Bacteria</taxon>
        <taxon>Pseudomonadati</taxon>
        <taxon>Planctomycetota</taxon>
        <taxon>Planctomycetia</taxon>
        <taxon>Planctomycetales</taxon>
        <taxon>Planctomycetaceae</taxon>
        <taxon>Thalassoglobus</taxon>
    </lineage>
</organism>
<keyword evidence="4" id="KW-0731">Sigma factor</keyword>
<keyword evidence="10" id="KW-1185">Reference proteome</keyword>
<dbReference type="GO" id="GO:0016987">
    <property type="term" value="F:sigma factor activity"/>
    <property type="evidence" value="ECO:0007669"/>
    <property type="project" value="UniProtKB-KW"/>
</dbReference>
<comment type="caution">
    <text evidence="9">The sequence shown here is derived from an EMBL/GenBank/DDBJ whole genome shotgun (WGS) entry which is preliminary data.</text>
</comment>
<evidence type="ECO:0000313" key="9">
    <source>
        <dbReference type="EMBL" id="TWT52296.1"/>
    </source>
</evidence>
<evidence type="ECO:0000256" key="5">
    <source>
        <dbReference type="ARBA" id="ARBA00023163"/>
    </source>
</evidence>
<dbReference type="GO" id="GO:0003677">
    <property type="term" value="F:DNA binding"/>
    <property type="evidence" value="ECO:0007669"/>
    <property type="project" value="InterPro"/>
</dbReference>
<dbReference type="InterPro" id="IPR013325">
    <property type="entry name" value="RNA_pol_sigma_r2"/>
</dbReference>
<dbReference type="AlphaFoldDB" id="A0A5C5WN83"/>
<dbReference type="InterPro" id="IPR000792">
    <property type="entry name" value="Tscrpt_reg_LuxR_C"/>
</dbReference>
<dbReference type="InterPro" id="IPR039425">
    <property type="entry name" value="RNA_pol_sigma-70-like"/>
</dbReference>
<evidence type="ECO:0000313" key="10">
    <source>
        <dbReference type="Proteomes" id="UP000317243"/>
    </source>
</evidence>
<evidence type="ECO:0000256" key="2">
    <source>
        <dbReference type="ARBA" id="ARBA00021245"/>
    </source>
</evidence>
<evidence type="ECO:0000259" key="7">
    <source>
        <dbReference type="Pfam" id="PF00196"/>
    </source>
</evidence>
<dbReference type="InterPro" id="IPR036388">
    <property type="entry name" value="WH-like_DNA-bd_sf"/>
</dbReference>
<dbReference type="Pfam" id="PF04542">
    <property type="entry name" value="Sigma70_r2"/>
    <property type="match status" value="1"/>
</dbReference>
<keyword evidence="3" id="KW-0805">Transcription regulation</keyword>
<dbReference type="Pfam" id="PF00196">
    <property type="entry name" value="GerE"/>
    <property type="match status" value="1"/>
</dbReference>
<dbReference type="SUPFAM" id="SSF46894">
    <property type="entry name" value="C-terminal effector domain of the bipartite response regulators"/>
    <property type="match status" value="1"/>
</dbReference>
<evidence type="ECO:0000256" key="4">
    <source>
        <dbReference type="ARBA" id="ARBA00023082"/>
    </source>
</evidence>
<name>A0A5C5WN83_9PLAN</name>
<evidence type="ECO:0000256" key="3">
    <source>
        <dbReference type="ARBA" id="ARBA00023015"/>
    </source>
</evidence>
<sequence length="219" mass="24404">MSVTSKERALVQRIRAGDESAWQECISLYEGRLLAFVNSRIGDRALAEDVVQETFVGFLTALPNFDETKRMESFLFAIAAHKLTDVLRKKGRRPTLPLHSGSSSGGDYEVQGNARVASSIARSVERKSGEENAIAECLGEWIDKWQSSGEFERLKCIELLFVRGLSNKDVAAQLNITEQAVANHKYFILSKLKDAGLQYSRDGFDLDELKNPSDSEEPS</sequence>
<dbReference type="Gene3D" id="1.10.10.10">
    <property type="entry name" value="Winged helix-like DNA-binding domain superfamily/Winged helix DNA-binding domain"/>
    <property type="match status" value="1"/>
</dbReference>
<feature type="domain" description="HTH luxR-type" evidence="7">
    <location>
        <begin position="161"/>
        <end position="193"/>
    </location>
</feature>
<dbReference type="InterPro" id="IPR016032">
    <property type="entry name" value="Sig_transdc_resp-reg_C-effctor"/>
</dbReference>
<accession>A0A5C5WN83</accession>
<feature type="domain" description="RNA polymerase sigma-70 region 2" evidence="8">
    <location>
        <begin position="27"/>
        <end position="93"/>
    </location>
</feature>
<evidence type="ECO:0000256" key="6">
    <source>
        <dbReference type="ARBA" id="ARBA00024701"/>
    </source>
</evidence>
<dbReference type="PANTHER" id="PTHR43133:SF62">
    <property type="entry name" value="RNA POLYMERASE SIGMA FACTOR SIGZ"/>
    <property type="match status" value="1"/>
</dbReference>
<dbReference type="Gene3D" id="1.10.1740.10">
    <property type="match status" value="1"/>
</dbReference>
<dbReference type="SUPFAM" id="SSF88946">
    <property type="entry name" value="Sigma2 domain of RNA polymerase sigma factors"/>
    <property type="match status" value="1"/>
</dbReference>
<keyword evidence="5" id="KW-0804">Transcription</keyword>
<evidence type="ECO:0000259" key="8">
    <source>
        <dbReference type="Pfam" id="PF04542"/>
    </source>
</evidence>